<reference evidence="1 2" key="3">
    <citation type="journal article" date="2022" name="Microbiol. Spectr.">
        <title>Folding features and dynamics of 3D genome architecture in plant fungal pathogens.</title>
        <authorList>
            <person name="Xia C."/>
        </authorList>
    </citation>
    <scope>NUCLEOTIDE SEQUENCE [LARGE SCALE GENOMIC DNA]</scope>
    <source>
        <strain evidence="1 2">93-210</strain>
    </source>
</reference>
<keyword evidence="2" id="KW-1185">Reference proteome</keyword>
<reference evidence="2" key="1">
    <citation type="journal article" date="2018" name="BMC Genomics">
        <title>Genomic insights into host adaptation between the wheat stripe rust pathogen (Puccinia striiformis f. sp. tritici) and the barley stripe rust pathogen (Puccinia striiformis f. sp. hordei).</title>
        <authorList>
            <person name="Xia C."/>
            <person name="Wang M."/>
            <person name="Yin C."/>
            <person name="Cornejo O.E."/>
            <person name="Hulbert S.H."/>
            <person name="Chen X."/>
        </authorList>
    </citation>
    <scope>NUCLEOTIDE SEQUENCE [LARGE SCALE GENOMIC DNA]</scope>
    <source>
        <strain evidence="2">93-210</strain>
    </source>
</reference>
<dbReference type="EMBL" id="CM045866">
    <property type="protein sequence ID" value="KAI7961345.1"/>
    <property type="molecule type" value="Genomic_DNA"/>
</dbReference>
<gene>
    <name evidence="1" type="ORF">MJO28_001834</name>
</gene>
<comment type="caution">
    <text evidence="1">The sequence shown here is derived from an EMBL/GenBank/DDBJ whole genome shotgun (WGS) entry which is preliminary data.</text>
</comment>
<evidence type="ECO:0000313" key="2">
    <source>
        <dbReference type="Proteomes" id="UP001060170"/>
    </source>
</evidence>
<reference evidence="2" key="2">
    <citation type="journal article" date="2018" name="Mol. Plant Microbe Interact.">
        <title>Genome sequence resources for the wheat stripe rust pathogen (Puccinia striiformis f. sp. tritici) and the barley stripe rust pathogen (Puccinia striiformis f. sp. hordei).</title>
        <authorList>
            <person name="Xia C."/>
            <person name="Wang M."/>
            <person name="Yin C."/>
            <person name="Cornejo O.E."/>
            <person name="Hulbert S.H."/>
            <person name="Chen X."/>
        </authorList>
    </citation>
    <scope>NUCLEOTIDE SEQUENCE [LARGE SCALE GENOMIC DNA]</scope>
    <source>
        <strain evidence="2">93-210</strain>
    </source>
</reference>
<organism evidence="1 2">
    <name type="scientific">Puccinia striiformis f. sp. tritici</name>
    <dbReference type="NCBI Taxonomy" id="168172"/>
    <lineage>
        <taxon>Eukaryota</taxon>
        <taxon>Fungi</taxon>
        <taxon>Dikarya</taxon>
        <taxon>Basidiomycota</taxon>
        <taxon>Pucciniomycotina</taxon>
        <taxon>Pucciniomycetes</taxon>
        <taxon>Pucciniales</taxon>
        <taxon>Pucciniaceae</taxon>
        <taxon>Puccinia</taxon>
    </lineage>
</organism>
<protein>
    <submittedName>
        <fullName evidence="1">Uncharacterized protein</fullName>
    </submittedName>
</protein>
<proteinExistence type="predicted"/>
<name>A0ACC0EWT8_9BASI</name>
<sequence length="74" mass="8726">MDRRMKKKKNITGLPLMKIINLEVDLKRIAVFTTITDLVTDHPLPSWEIDKDMIIEIEIKNHIDLKSKENKLEN</sequence>
<dbReference type="Proteomes" id="UP001060170">
    <property type="component" value="Chromosome 2"/>
</dbReference>
<accession>A0ACC0EWT8</accession>
<evidence type="ECO:0000313" key="1">
    <source>
        <dbReference type="EMBL" id="KAI7961345.1"/>
    </source>
</evidence>